<evidence type="ECO:0000256" key="5">
    <source>
        <dbReference type="SAM" id="MobiDB-lite"/>
    </source>
</evidence>
<keyword evidence="4" id="KW-0472">Membrane</keyword>
<organism evidence="6 7">
    <name type="scientific">Auraticoccus cholistanensis</name>
    <dbReference type="NCBI Taxonomy" id="2656650"/>
    <lineage>
        <taxon>Bacteria</taxon>
        <taxon>Bacillati</taxon>
        <taxon>Actinomycetota</taxon>
        <taxon>Actinomycetes</taxon>
        <taxon>Propionibacteriales</taxon>
        <taxon>Propionibacteriaceae</taxon>
        <taxon>Auraticoccus</taxon>
    </lineage>
</organism>
<evidence type="ECO:0000256" key="4">
    <source>
        <dbReference type="ARBA" id="ARBA00023136"/>
    </source>
</evidence>
<keyword evidence="2" id="KW-0812">Transmembrane</keyword>
<accession>A0A6A9UTU1</accession>
<dbReference type="EMBL" id="WPCU01000005">
    <property type="protein sequence ID" value="MVA76078.1"/>
    <property type="molecule type" value="Genomic_DNA"/>
</dbReference>
<comment type="caution">
    <text evidence="6">The sequence shown here is derived from an EMBL/GenBank/DDBJ whole genome shotgun (WGS) entry which is preliminary data.</text>
</comment>
<proteinExistence type="predicted"/>
<feature type="compositionally biased region" description="Basic residues" evidence="5">
    <location>
        <begin position="158"/>
        <end position="168"/>
    </location>
</feature>
<dbReference type="Pfam" id="PF07681">
    <property type="entry name" value="DoxX"/>
    <property type="match status" value="1"/>
</dbReference>
<evidence type="ECO:0000313" key="7">
    <source>
        <dbReference type="Proteomes" id="UP000435304"/>
    </source>
</evidence>
<sequence>MSLPRFAARSMLASLFVSRGVHAVRQPQELVAVAEPVTDRLVPLAQKYAPSPVGSYIPTDTTTLVRLGGLGQVLGGLALATGKARRPAAVLLALSVVPQLLATLPFGRNRATDDDGRQRREFGTNVALLGGVLLAAQDTEGKPSLVWRANAGGEKVARRTRKAGRKLAKQAAAAKKDAKKAARRVEKKFD</sequence>
<dbReference type="InterPro" id="IPR032808">
    <property type="entry name" value="DoxX"/>
</dbReference>
<keyword evidence="7" id="KW-1185">Reference proteome</keyword>
<keyword evidence="3" id="KW-1133">Transmembrane helix</keyword>
<protein>
    <submittedName>
        <fullName evidence="6">DoxX family membrane protein</fullName>
    </submittedName>
</protein>
<evidence type="ECO:0000313" key="6">
    <source>
        <dbReference type="EMBL" id="MVA76078.1"/>
    </source>
</evidence>
<evidence type="ECO:0000256" key="2">
    <source>
        <dbReference type="ARBA" id="ARBA00022692"/>
    </source>
</evidence>
<evidence type="ECO:0000256" key="3">
    <source>
        <dbReference type="ARBA" id="ARBA00022989"/>
    </source>
</evidence>
<dbReference type="Proteomes" id="UP000435304">
    <property type="component" value="Unassembled WGS sequence"/>
</dbReference>
<evidence type="ECO:0000256" key="1">
    <source>
        <dbReference type="ARBA" id="ARBA00004141"/>
    </source>
</evidence>
<comment type="subcellular location">
    <subcellularLocation>
        <location evidence="1">Membrane</location>
        <topology evidence="1">Multi-pass membrane protein</topology>
    </subcellularLocation>
</comment>
<dbReference type="RefSeq" id="WP_156609524.1">
    <property type="nucleotide sequence ID" value="NZ_WPCU01000005.1"/>
</dbReference>
<feature type="region of interest" description="Disordered" evidence="5">
    <location>
        <begin position="157"/>
        <end position="190"/>
    </location>
</feature>
<reference evidence="6 7" key="1">
    <citation type="submission" date="2019-12" db="EMBL/GenBank/DDBJ databases">
        <title>Auraticoccus cholistani sp. nov., an actinomycete isolated from soil of Cholistan desert.</title>
        <authorList>
            <person name="Cheema M.T."/>
        </authorList>
    </citation>
    <scope>NUCLEOTIDE SEQUENCE [LARGE SCALE GENOMIC DNA]</scope>
    <source>
        <strain evidence="6 7">F435</strain>
    </source>
</reference>
<dbReference type="GO" id="GO:0016020">
    <property type="term" value="C:membrane"/>
    <property type="evidence" value="ECO:0007669"/>
    <property type="project" value="UniProtKB-SubCell"/>
</dbReference>
<feature type="compositionally biased region" description="Basic and acidic residues" evidence="5">
    <location>
        <begin position="174"/>
        <end position="190"/>
    </location>
</feature>
<name>A0A6A9UTU1_9ACTN</name>
<gene>
    <name evidence="6" type="ORF">GC722_08590</name>
</gene>
<dbReference type="AlphaFoldDB" id="A0A6A9UTU1"/>